<evidence type="ECO:0000259" key="2">
    <source>
        <dbReference type="Pfam" id="PF00248"/>
    </source>
</evidence>
<dbReference type="InterPro" id="IPR036812">
    <property type="entry name" value="NAD(P)_OxRdtase_dom_sf"/>
</dbReference>
<dbReference type="InterPro" id="IPR023210">
    <property type="entry name" value="NADP_OxRdtase_dom"/>
</dbReference>
<dbReference type="PANTHER" id="PTHR43364:SF4">
    <property type="entry name" value="NAD(P)-LINKED OXIDOREDUCTASE SUPERFAMILY PROTEIN"/>
    <property type="match status" value="1"/>
</dbReference>
<feature type="domain" description="NADP-dependent oxidoreductase" evidence="2">
    <location>
        <begin position="42"/>
        <end position="166"/>
    </location>
</feature>
<dbReference type="EMBL" id="JACYCF010000003">
    <property type="protein sequence ID" value="KAF8758601.1"/>
    <property type="molecule type" value="Genomic_DNA"/>
</dbReference>
<name>A0A8H7M762_9AGAM</name>
<accession>A0A8H7M762</accession>
<dbReference type="Gene3D" id="3.20.20.100">
    <property type="entry name" value="NADP-dependent oxidoreductase domain"/>
    <property type="match status" value="1"/>
</dbReference>
<evidence type="ECO:0000256" key="1">
    <source>
        <dbReference type="ARBA" id="ARBA00023002"/>
    </source>
</evidence>
<dbReference type="Pfam" id="PF00248">
    <property type="entry name" value="Aldo_ket_red"/>
    <property type="match status" value="1"/>
</dbReference>
<reference evidence="3" key="1">
    <citation type="submission" date="2020-09" db="EMBL/GenBank/DDBJ databases">
        <title>Comparative genome analyses of four rice-infecting Rhizoctonia solani isolates reveal extensive enrichment of homogalacturonan modification genes.</title>
        <authorList>
            <person name="Lee D.-Y."/>
            <person name="Jeon J."/>
            <person name="Kim K.-T."/>
            <person name="Cheong K."/>
            <person name="Song H."/>
            <person name="Choi G."/>
            <person name="Ko J."/>
            <person name="Opiyo S.O."/>
            <person name="Zuo S."/>
            <person name="Madhav S."/>
            <person name="Lee Y.-H."/>
            <person name="Wang G.-L."/>
        </authorList>
    </citation>
    <scope>NUCLEOTIDE SEQUENCE</scope>
    <source>
        <strain evidence="3">AG1-IA B2</strain>
    </source>
</reference>
<proteinExistence type="predicted"/>
<dbReference type="GO" id="GO:0016491">
    <property type="term" value="F:oxidoreductase activity"/>
    <property type="evidence" value="ECO:0007669"/>
    <property type="project" value="UniProtKB-KW"/>
</dbReference>
<dbReference type="InterPro" id="IPR050523">
    <property type="entry name" value="AKR_Detox_Biosynth"/>
</dbReference>
<dbReference type="PANTHER" id="PTHR43364">
    <property type="entry name" value="NADH-SPECIFIC METHYLGLYOXAL REDUCTASE-RELATED"/>
    <property type="match status" value="1"/>
</dbReference>
<evidence type="ECO:0000313" key="3">
    <source>
        <dbReference type="EMBL" id="KAF8758601.1"/>
    </source>
</evidence>
<comment type="caution">
    <text evidence="3">The sequence shown here is derived from an EMBL/GenBank/DDBJ whole genome shotgun (WGS) entry which is preliminary data.</text>
</comment>
<organism evidence="3 4">
    <name type="scientific">Rhizoctonia solani</name>
    <dbReference type="NCBI Taxonomy" id="456999"/>
    <lineage>
        <taxon>Eukaryota</taxon>
        <taxon>Fungi</taxon>
        <taxon>Dikarya</taxon>
        <taxon>Basidiomycota</taxon>
        <taxon>Agaricomycotina</taxon>
        <taxon>Agaricomycetes</taxon>
        <taxon>Cantharellales</taxon>
        <taxon>Ceratobasidiaceae</taxon>
        <taxon>Rhizoctonia</taxon>
    </lineage>
</organism>
<keyword evidence="1" id="KW-0560">Oxidoreductase</keyword>
<dbReference type="AlphaFoldDB" id="A0A8H7M762"/>
<sequence>MVGFSPPFTKVSTMPFIVPSNQSFCPACANVSTPIISDVPVGIAFYLYNPLCGGWLTGRYKDMNVQPEAGSRFDPNRPDGQSKNYRARYWSETHFRALSIIEKATKEHQLTIAECALRWINHHSLLKAGYGDAIIIGASSKDHVESNLGDLEKGPLPAPVVEALDERGRSYGRRSASTGTSSVAFWLAKLVNLTPFPHHFELSGQNK</sequence>
<protein>
    <submittedName>
        <fullName evidence="3">Aldo kereductase</fullName>
    </submittedName>
</protein>
<dbReference type="SUPFAM" id="SSF51430">
    <property type="entry name" value="NAD(P)-linked oxidoreductase"/>
    <property type="match status" value="1"/>
</dbReference>
<dbReference type="Proteomes" id="UP000614334">
    <property type="component" value="Unassembled WGS sequence"/>
</dbReference>
<gene>
    <name evidence="3" type="ORF">RHS01_02619</name>
</gene>
<evidence type="ECO:0000313" key="4">
    <source>
        <dbReference type="Proteomes" id="UP000614334"/>
    </source>
</evidence>